<feature type="signal peptide" evidence="2">
    <location>
        <begin position="1"/>
        <end position="26"/>
    </location>
</feature>
<dbReference type="AlphaFoldDB" id="A0A921MWL3"/>
<reference evidence="3" key="1">
    <citation type="journal article" date="2021" name="PeerJ">
        <title>Extensive microbial diversity within the chicken gut microbiome revealed by metagenomics and culture.</title>
        <authorList>
            <person name="Gilroy R."/>
            <person name="Ravi A."/>
            <person name="Getino M."/>
            <person name="Pursley I."/>
            <person name="Horton D.L."/>
            <person name="Alikhan N.F."/>
            <person name="Baker D."/>
            <person name="Gharbi K."/>
            <person name="Hall N."/>
            <person name="Watson M."/>
            <person name="Adriaenssens E.M."/>
            <person name="Foster-Nyarko E."/>
            <person name="Jarju S."/>
            <person name="Secka A."/>
            <person name="Antonio M."/>
            <person name="Oren A."/>
            <person name="Chaudhuri R.R."/>
            <person name="La Ragione R."/>
            <person name="Hildebrand F."/>
            <person name="Pallen M.J."/>
        </authorList>
    </citation>
    <scope>NUCLEOTIDE SEQUENCE</scope>
    <source>
        <strain evidence="3">ChiGjej5B5-22894</strain>
    </source>
</reference>
<sequence>MRLRTSPTRWVLTAILAVTVLGGCNAPFNETPDDPTPDTIDASTWAPSQPISHPTYTEAEQLEWREGWLISMAQESGMVDPPEVDLIRWTTSMREYQESYAECSTNAGFPQTLDTLGLPYFDPPPPASQKEALDLVLYTCNAQYSPLPQLMDDWSPDQLGLLWDYWNEAFLPCLEAQEVELPDDPVPSRETYVETFYSDPDSRWWPYEALFSLPEDRLDPVAAMCPPYPPDEHFYGS</sequence>
<evidence type="ECO:0000313" key="3">
    <source>
        <dbReference type="EMBL" id="HJG91502.1"/>
    </source>
</evidence>
<comment type="caution">
    <text evidence="3">The sequence shown here is derived from an EMBL/GenBank/DDBJ whole genome shotgun (WGS) entry which is preliminary data.</text>
</comment>
<evidence type="ECO:0000313" key="4">
    <source>
        <dbReference type="Proteomes" id="UP000742460"/>
    </source>
</evidence>
<feature type="compositionally biased region" description="Polar residues" evidence="1">
    <location>
        <begin position="41"/>
        <end position="52"/>
    </location>
</feature>
<dbReference type="EMBL" id="DYUE01000164">
    <property type="protein sequence ID" value="HJG91502.1"/>
    <property type="molecule type" value="Genomic_DNA"/>
</dbReference>
<evidence type="ECO:0008006" key="5">
    <source>
        <dbReference type="Google" id="ProtNLM"/>
    </source>
</evidence>
<reference evidence="3" key="2">
    <citation type="submission" date="2021-09" db="EMBL/GenBank/DDBJ databases">
        <authorList>
            <person name="Gilroy R."/>
        </authorList>
    </citation>
    <scope>NUCLEOTIDE SEQUENCE</scope>
    <source>
        <strain evidence="3">ChiGjej5B5-22894</strain>
    </source>
</reference>
<evidence type="ECO:0000256" key="1">
    <source>
        <dbReference type="SAM" id="MobiDB-lite"/>
    </source>
</evidence>
<protein>
    <recommendedName>
        <fullName evidence="5">Secreted protein</fullName>
    </recommendedName>
</protein>
<keyword evidence="2" id="KW-0732">Signal</keyword>
<name>A0A921MWL3_9MICO</name>
<gene>
    <name evidence="3" type="ORF">K8V81_07230</name>
</gene>
<dbReference type="Proteomes" id="UP000742460">
    <property type="component" value="Unassembled WGS sequence"/>
</dbReference>
<proteinExistence type="predicted"/>
<dbReference type="PROSITE" id="PS51257">
    <property type="entry name" value="PROKAR_LIPOPROTEIN"/>
    <property type="match status" value="1"/>
</dbReference>
<organism evidence="3 4">
    <name type="scientific">Brachybacterium massiliense</name>
    <dbReference type="NCBI Taxonomy" id="1755098"/>
    <lineage>
        <taxon>Bacteria</taxon>
        <taxon>Bacillati</taxon>
        <taxon>Actinomycetota</taxon>
        <taxon>Actinomycetes</taxon>
        <taxon>Micrococcales</taxon>
        <taxon>Dermabacteraceae</taxon>
        <taxon>Brachybacterium</taxon>
    </lineage>
</organism>
<feature type="region of interest" description="Disordered" evidence="1">
    <location>
        <begin position="29"/>
        <end position="52"/>
    </location>
</feature>
<accession>A0A921MWL3</accession>
<evidence type="ECO:0000256" key="2">
    <source>
        <dbReference type="SAM" id="SignalP"/>
    </source>
</evidence>
<feature type="chain" id="PRO_5037471573" description="Secreted protein" evidence="2">
    <location>
        <begin position="27"/>
        <end position="237"/>
    </location>
</feature>